<dbReference type="Pfam" id="PF00013">
    <property type="entry name" value="KH_1"/>
    <property type="match status" value="1"/>
</dbReference>
<keyword evidence="2" id="KW-0175">Coiled coil</keyword>
<dbReference type="GO" id="GO:0051252">
    <property type="term" value="P:regulation of RNA metabolic process"/>
    <property type="evidence" value="ECO:0000318"/>
    <property type="project" value="GO_Central"/>
</dbReference>
<dbReference type="KEGG" id="dpx:DAPPUDRAFT_324590"/>
<organism evidence="5 6">
    <name type="scientific">Daphnia pulex</name>
    <name type="common">Water flea</name>
    <dbReference type="NCBI Taxonomy" id="6669"/>
    <lineage>
        <taxon>Eukaryota</taxon>
        <taxon>Metazoa</taxon>
        <taxon>Ecdysozoa</taxon>
        <taxon>Arthropoda</taxon>
        <taxon>Crustacea</taxon>
        <taxon>Branchiopoda</taxon>
        <taxon>Diplostraca</taxon>
        <taxon>Cladocera</taxon>
        <taxon>Anomopoda</taxon>
        <taxon>Daphniidae</taxon>
        <taxon>Daphnia</taxon>
    </lineage>
</organism>
<dbReference type="GO" id="GO:0005634">
    <property type="term" value="C:nucleus"/>
    <property type="evidence" value="ECO:0000318"/>
    <property type="project" value="GO_Central"/>
</dbReference>
<dbReference type="Proteomes" id="UP000000305">
    <property type="component" value="Unassembled WGS sequence"/>
</dbReference>
<dbReference type="GO" id="GO:0010468">
    <property type="term" value="P:regulation of gene expression"/>
    <property type="evidence" value="ECO:0000318"/>
    <property type="project" value="GO_Central"/>
</dbReference>
<feature type="compositionally biased region" description="Polar residues" evidence="3">
    <location>
        <begin position="178"/>
        <end position="190"/>
    </location>
</feature>
<evidence type="ECO:0000256" key="1">
    <source>
        <dbReference type="PROSITE-ProRule" id="PRU00117"/>
    </source>
</evidence>
<name>E9H263_DAPPU</name>
<evidence type="ECO:0000313" key="6">
    <source>
        <dbReference type="Proteomes" id="UP000000305"/>
    </source>
</evidence>
<evidence type="ECO:0000256" key="3">
    <source>
        <dbReference type="SAM" id="MobiDB-lite"/>
    </source>
</evidence>
<dbReference type="GO" id="GO:0005737">
    <property type="term" value="C:cytoplasm"/>
    <property type="evidence" value="ECO:0000318"/>
    <property type="project" value="GO_Central"/>
</dbReference>
<reference evidence="5 6" key="1">
    <citation type="journal article" date="2011" name="Science">
        <title>The ecoresponsive genome of Daphnia pulex.</title>
        <authorList>
            <person name="Colbourne J.K."/>
            <person name="Pfrender M.E."/>
            <person name="Gilbert D."/>
            <person name="Thomas W.K."/>
            <person name="Tucker A."/>
            <person name="Oakley T.H."/>
            <person name="Tokishita S."/>
            <person name="Aerts A."/>
            <person name="Arnold G.J."/>
            <person name="Basu M.K."/>
            <person name="Bauer D.J."/>
            <person name="Caceres C.E."/>
            <person name="Carmel L."/>
            <person name="Casola C."/>
            <person name="Choi J.H."/>
            <person name="Detter J.C."/>
            <person name="Dong Q."/>
            <person name="Dusheyko S."/>
            <person name="Eads B.D."/>
            <person name="Frohlich T."/>
            <person name="Geiler-Samerotte K.A."/>
            <person name="Gerlach D."/>
            <person name="Hatcher P."/>
            <person name="Jogdeo S."/>
            <person name="Krijgsveld J."/>
            <person name="Kriventseva E.V."/>
            <person name="Kultz D."/>
            <person name="Laforsch C."/>
            <person name="Lindquist E."/>
            <person name="Lopez J."/>
            <person name="Manak J.R."/>
            <person name="Muller J."/>
            <person name="Pangilinan J."/>
            <person name="Patwardhan R.P."/>
            <person name="Pitluck S."/>
            <person name="Pritham E.J."/>
            <person name="Rechtsteiner A."/>
            <person name="Rho M."/>
            <person name="Rogozin I.B."/>
            <person name="Sakarya O."/>
            <person name="Salamov A."/>
            <person name="Schaack S."/>
            <person name="Shapiro H."/>
            <person name="Shiga Y."/>
            <person name="Skalitzky C."/>
            <person name="Smith Z."/>
            <person name="Souvorov A."/>
            <person name="Sung W."/>
            <person name="Tang Z."/>
            <person name="Tsuchiya D."/>
            <person name="Tu H."/>
            <person name="Vos H."/>
            <person name="Wang M."/>
            <person name="Wolf Y.I."/>
            <person name="Yamagata H."/>
            <person name="Yamada T."/>
            <person name="Ye Y."/>
            <person name="Shaw J.R."/>
            <person name="Andrews J."/>
            <person name="Crease T.J."/>
            <person name="Tang H."/>
            <person name="Lucas S.M."/>
            <person name="Robertson H.M."/>
            <person name="Bork P."/>
            <person name="Koonin E.V."/>
            <person name="Zdobnov E.M."/>
            <person name="Grigoriev I.V."/>
            <person name="Lynch M."/>
            <person name="Boore J.L."/>
        </authorList>
    </citation>
    <scope>NUCLEOTIDE SEQUENCE [LARGE SCALE GENOMIC DNA]</scope>
</reference>
<dbReference type="SUPFAM" id="SSF54791">
    <property type="entry name" value="Eukaryotic type KH-domain (KH-domain type I)"/>
    <property type="match status" value="1"/>
</dbReference>
<evidence type="ECO:0000313" key="5">
    <source>
        <dbReference type="EMBL" id="EFX74189.1"/>
    </source>
</evidence>
<dbReference type="InterPro" id="IPR004088">
    <property type="entry name" value="KH_dom_type_1"/>
</dbReference>
<dbReference type="InterPro" id="IPR004087">
    <property type="entry name" value="KH_dom"/>
</dbReference>
<feature type="domain" description="K Homology" evidence="4">
    <location>
        <begin position="308"/>
        <end position="380"/>
    </location>
</feature>
<dbReference type="PROSITE" id="PS50084">
    <property type="entry name" value="KH_TYPE_1"/>
    <property type="match status" value="1"/>
</dbReference>
<gene>
    <name evidence="5" type="ORF">DAPPUDRAFT_324590</name>
</gene>
<accession>E9H263</accession>
<dbReference type="AlphaFoldDB" id="E9H263"/>
<evidence type="ECO:0000259" key="4">
    <source>
        <dbReference type="SMART" id="SM00322"/>
    </source>
</evidence>
<dbReference type="InterPro" id="IPR036612">
    <property type="entry name" value="KH_dom_type_1_sf"/>
</dbReference>
<evidence type="ECO:0000256" key="2">
    <source>
        <dbReference type="SAM" id="Coils"/>
    </source>
</evidence>
<dbReference type="HOGENOM" id="CLU_689401_0_0_1"/>
<protein>
    <recommendedName>
        <fullName evidence="4">K Homology domain-containing protein</fullName>
    </recommendedName>
</protein>
<dbReference type="InParanoid" id="E9H263"/>
<dbReference type="GO" id="GO:0003729">
    <property type="term" value="F:mRNA binding"/>
    <property type="evidence" value="ECO:0000318"/>
    <property type="project" value="GO_Central"/>
</dbReference>
<sequence length="439" mass="49994">MNQFEINPPKPEFKPMTTADVQQAYGHIPDLCQNLHNFQAFLDTTDPIPEEARTRWILNTLLTEAKFGLTSMTELIDRLIEENQELSQQSQSAQSESKHLRMELDTEKEQNVQLQQTICHLTVSEIQLKTDLLNVYQSKDRRIAELEEEIAQAKRTAQQPSKIVGYERSLQSIWTQPEEQLTGHQQSPATSFPERKPEPDHHHHSQNGFDENGWPTLGQFTSKPNQTVKRLNKTTQDSTEIQEFVQEKSRPVSAQQAPVAPENRTNGQKPIPEPIPMQLDTISRFSTRQPEDIPAEDFIIISEEIERTDLGNRLILTKILNRDYGRVVGRGGQNAERLEQEYNVKISFVNCSQENVKLIISEGNADGRRAASDDIIENLPVLVDCPKLKSYGHALKNATIQCDVKINRPNLNNPGLTICGKLSNCRKAYKMLVNDEAIW</sequence>
<feature type="region of interest" description="Disordered" evidence="3">
    <location>
        <begin position="178"/>
        <end position="276"/>
    </location>
</feature>
<dbReference type="Gene3D" id="3.30.1370.10">
    <property type="entry name" value="K Homology domain, type 1"/>
    <property type="match status" value="1"/>
</dbReference>
<proteinExistence type="predicted"/>
<dbReference type="SMART" id="SM00322">
    <property type="entry name" value="KH"/>
    <property type="match status" value="1"/>
</dbReference>
<dbReference type="EMBL" id="GL732585">
    <property type="protein sequence ID" value="EFX74189.1"/>
    <property type="molecule type" value="Genomic_DNA"/>
</dbReference>
<feature type="compositionally biased region" description="Polar residues" evidence="3">
    <location>
        <begin position="218"/>
        <end position="241"/>
    </location>
</feature>
<keyword evidence="1" id="KW-0694">RNA-binding</keyword>
<keyword evidence="6" id="KW-1185">Reference proteome</keyword>
<feature type="coiled-coil region" evidence="2">
    <location>
        <begin position="69"/>
        <end position="156"/>
    </location>
</feature>
<dbReference type="OrthoDB" id="6360802at2759"/>